<evidence type="ECO:0000313" key="7">
    <source>
        <dbReference type="Proteomes" id="UP001157167"/>
    </source>
</evidence>
<dbReference type="SUPFAM" id="SSF53335">
    <property type="entry name" value="S-adenosyl-L-methionine-dependent methyltransferases"/>
    <property type="match status" value="1"/>
</dbReference>
<dbReference type="Gene3D" id="3.40.50.150">
    <property type="entry name" value="Vaccinia Virus protein VP39"/>
    <property type="match status" value="1"/>
</dbReference>
<dbReference type="Pfam" id="PF13649">
    <property type="entry name" value="Methyltransf_25"/>
    <property type="match status" value="1"/>
</dbReference>
<evidence type="ECO:0000256" key="1">
    <source>
        <dbReference type="ARBA" id="ARBA00022603"/>
    </source>
</evidence>
<dbReference type="InterPro" id="IPR026170">
    <property type="entry name" value="FAM173A/B"/>
</dbReference>
<comment type="caution">
    <text evidence="6">The sequence shown here is derived from an EMBL/GenBank/DDBJ whole genome shotgun (WGS) entry which is preliminary data.</text>
</comment>
<evidence type="ECO:0000259" key="5">
    <source>
        <dbReference type="Pfam" id="PF13649"/>
    </source>
</evidence>
<evidence type="ECO:0000256" key="2">
    <source>
        <dbReference type="ARBA" id="ARBA00022679"/>
    </source>
</evidence>
<dbReference type="PANTHER" id="PTHR13610:SF11">
    <property type="entry name" value="METHYLTRANSFERASE DOMAIN-CONTAINING PROTEIN"/>
    <property type="match status" value="1"/>
</dbReference>
<keyword evidence="2" id="KW-0808">Transferase</keyword>
<keyword evidence="3" id="KW-0949">S-adenosyl-L-methionine</keyword>
<keyword evidence="7" id="KW-1185">Reference proteome</keyword>
<keyword evidence="4" id="KW-0812">Transmembrane</keyword>
<organism evidence="6 7">
    <name type="scientific">Zoogloea oryzae</name>
    <dbReference type="NCBI Taxonomy" id="310767"/>
    <lineage>
        <taxon>Bacteria</taxon>
        <taxon>Pseudomonadati</taxon>
        <taxon>Pseudomonadota</taxon>
        <taxon>Betaproteobacteria</taxon>
        <taxon>Rhodocyclales</taxon>
        <taxon>Zoogloeaceae</taxon>
        <taxon>Zoogloea</taxon>
    </lineage>
</organism>
<evidence type="ECO:0000256" key="3">
    <source>
        <dbReference type="ARBA" id="ARBA00022691"/>
    </source>
</evidence>
<proteinExistence type="predicted"/>
<feature type="transmembrane region" description="Helical" evidence="4">
    <location>
        <begin position="69"/>
        <end position="99"/>
    </location>
</feature>
<keyword evidence="4" id="KW-0472">Membrane</keyword>
<feature type="domain" description="Methyltransferase" evidence="5">
    <location>
        <begin position="131"/>
        <end position="216"/>
    </location>
</feature>
<dbReference type="InterPro" id="IPR041698">
    <property type="entry name" value="Methyltransf_25"/>
</dbReference>
<dbReference type="EMBL" id="BSPX01000004">
    <property type="protein sequence ID" value="GLT21050.1"/>
    <property type="molecule type" value="Genomic_DNA"/>
</dbReference>
<keyword evidence="1" id="KW-0489">Methyltransferase</keyword>
<reference evidence="7" key="1">
    <citation type="journal article" date="2019" name="Int. J. Syst. Evol. Microbiol.">
        <title>The Global Catalogue of Microorganisms (GCM) 10K type strain sequencing project: providing services to taxonomists for standard genome sequencing and annotation.</title>
        <authorList>
            <consortium name="The Broad Institute Genomics Platform"/>
            <consortium name="The Broad Institute Genome Sequencing Center for Infectious Disease"/>
            <person name="Wu L."/>
            <person name="Ma J."/>
        </authorList>
    </citation>
    <scope>NUCLEOTIDE SEQUENCE [LARGE SCALE GENOMIC DNA]</scope>
    <source>
        <strain evidence="7">NBRC 102407</strain>
    </source>
</reference>
<evidence type="ECO:0000256" key="4">
    <source>
        <dbReference type="SAM" id="Phobius"/>
    </source>
</evidence>
<dbReference type="PANTHER" id="PTHR13610">
    <property type="entry name" value="METHYLTRANSFERASE DOMAIN-CONTAINING PROTEIN"/>
    <property type="match status" value="1"/>
</dbReference>
<name>A0ABQ6F8Y6_9RHOO</name>
<dbReference type="Proteomes" id="UP001157167">
    <property type="component" value="Unassembled WGS sequence"/>
</dbReference>
<protein>
    <recommendedName>
        <fullName evidence="5">Methyltransferase domain-containing protein</fullName>
    </recommendedName>
</protein>
<accession>A0ABQ6F8Y6</accession>
<sequence>MRRLSPFAMPPALKALLAQLGGVGVAYAAGRAGLLPPGAWPVVTVQAIAAAGIATLLRSARWWRWIHLGFMPVVAGALALQIAPGWYLAAFVLFALIYWSSFRTQVPLFLSNPRTAEAVAGLLRRDRPPSVLDLGSGTGSLLRPLARLRPDCRCEGVESAPAPYLLSRILARHQHNIALARGDFFKIPWGDYDLVYAFLSPVPMSAVWNKACAELRPGALLVSNSFPVEGVDPEQVIEVPDSRHTRLYCYRPAGPEPTPKPLASNGFGRR</sequence>
<dbReference type="InterPro" id="IPR029063">
    <property type="entry name" value="SAM-dependent_MTases_sf"/>
</dbReference>
<feature type="transmembrane region" description="Helical" evidence="4">
    <location>
        <begin position="38"/>
        <end position="57"/>
    </location>
</feature>
<keyword evidence="4" id="KW-1133">Transmembrane helix</keyword>
<gene>
    <name evidence="6" type="ORF">GCM10007933_05020</name>
</gene>
<dbReference type="CDD" id="cd02440">
    <property type="entry name" value="AdoMet_MTases"/>
    <property type="match status" value="1"/>
</dbReference>
<evidence type="ECO:0000313" key="6">
    <source>
        <dbReference type="EMBL" id="GLT21050.1"/>
    </source>
</evidence>